<gene>
    <name evidence="1" type="ORF">SDC9_206959</name>
</gene>
<protein>
    <submittedName>
        <fullName evidence="1">Uncharacterized protein</fullName>
    </submittedName>
</protein>
<name>A0A645J6F3_9ZZZZ</name>
<comment type="caution">
    <text evidence="1">The sequence shown here is derived from an EMBL/GenBank/DDBJ whole genome shotgun (WGS) entry which is preliminary data.</text>
</comment>
<reference evidence="1" key="1">
    <citation type="submission" date="2019-08" db="EMBL/GenBank/DDBJ databases">
        <authorList>
            <person name="Kucharzyk K."/>
            <person name="Murdoch R.W."/>
            <person name="Higgins S."/>
            <person name="Loffler F."/>
        </authorList>
    </citation>
    <scope>NUCLEOTIDE SEQUENCE</scope>
</reference>
<proteinExistence type="predicted"/>
<dbReference type="EMBL" id="VSSQ01133011">
    <property type="protein sequence ID" value="MPN59238.1"/>
    <property type="molecule type" value="Genomic_DNA"/>
</dbReference>
<sequence>MRLVRMVDPGRPNLGLLQDPLCMMKVVKSLNLRNINLIGNRGLEHVQIPLMARHMESIIV</sequence>
<organism evidence="1">
    <name type="scientific">bioreactor metagenome</name>
    <dbReference type="NCBI Taxonomy" id="1076179"/>
    <lineage>
        <taxon>unclassified sequences</taxon>
        <taxon>metagenomes</taxon>
        <taxon>ecological metagenomes</taxon>
    </lineage>
</organism>
<evidence type="ECO:0000313" key="1">
    <source>
        <dbReference type="EMBL" id="MPN59238.1"/>
    </source>
</evidence>
<accession>A0A645J6F3</accession>
<dbReference type="AlphaFoldDB" id="A0A645J6F3"/>